<dbReference type="KEGG" id="aare:D3093_28060"/>
<sequence>MNDNSERVLSVQPANLDLSFINKRLEMAGYTPEQATESVEAYRQFLVVVAAKPNLILVPTKAADAAWHEHILFMDRYEADMKRLVGARVHHHPDAPDAATWQKAVANTQDAFRATLGVELPTEELAGCFLTVEAA</sequence>
<dbReference type="Proteomes" id="UP000298595">
    <property type="component" value="Plasmid p3"/>
</dbReference>
<proteinExistence type="predicted"/>
<dbReference type="KEGG" id="abq:ABAZ39_31895"/>
<evidence type="ECO:0000313" key="3">
    <source>
        <dbReference type="Proteomes" id="UP000027186"/>
    </source>
</evidence>
<gene>
    <name evidence="1" type="ORF">ABAZ39_31895</name>
    <name evidence="2" type="ORF">D3093_28060</name>
</gene>
<accession>A0A060DUN4</accession>
<evidence type="ECO:0000313" key="4">
    <source>
        <dbReference type="Proteomes" id="UP000298595"/>
    </source>
</evidence>
<geneLocation type="plasmid" evidence="1 3">
    <name>AbAZ39_p4</name>
</geneLocation>
<dbReference type="Proteomes" id="UP000027186">
    <property type="component" value="Plasmid AbAZ39_p4"/>
</dbReference>
<dbReference type="OrthoDB" id="196672at2"/>
<dbReference type="EMBL" id="CP032324">
    <property type="protein sequence ID" value="QCN99121.1"/>
    <property type="molecule type" value="Genomic_DNA"/>
</dbReference>
<dbReference type="RefSeq" id="WP_051658779.1">
    <property type="nucleotide sequence ID" value="NZ_CP007797.1"/>
</dbReference>
<name>A0A060DUN4_9PROT</name>
<geneLocation type="plasmid" evidence="2 4">
    <name>p3</name>
</geneLocation>
<evidence type="ECO:0000313" key="1">
    <source>
        <dbReference type="EMBL" id="AIB16452.1"/>
    </source>
</evidence>
<protein>
    <submittedName>
        <fullName evidence="1">Uncharacterized protein</fullName>
    </submittedName>
</protein>
<reference evidence="2 4" key="2">
    <citation type="submission" date="2018-09" db="EMBL/GenBank/DDBJ databases">
        <title>Whole genome based analysis of evolution and adaptive divergence in Indian and Brazilian strains of Azospirillum brasilense.</title>
        <authorList>
            <person name="Singh C."/>
            <person name="Tripathi A.K."/>
        </authorList>
    </citation>
    <scope>NUCLEOTIDE SEQUENCE [LARGE SCALE GENOMIC DNA]</scope>
    <source>
        <strain evidence="2 4">MTCC4035</strain>
        <plasmid evidence="2 4">p3</plasmid>
    </source>
</reference>
<dbReference type="AlphaFoldDB" id="A0A060DUN4"/>
<keyword evidence="1" id="KW-0614">Plasmid</keyword>
<dbReference type="EMBL" id="CP007797">
    <property type="protein sequence ID" value="AIB16452.1"/>
    <property type="molecule type" value="Genomic_DNA"/>
</dbReference>
<reference evidence="1 3" key="1">
    <citation type="journal article" date="2014" name="Genome Announc.">
        <title>Complete Genome Sequence of the Model Rhizosphere Strain Azospirillum brasilense Az39, Successfully Applied in Agriculture.</title>
        <authorList>
            <person name="Rivera D."/>
            <person name="Revale S."/>
            <person name="Molina R."/>
            <person name="Gualpa J."/>
            <person name="Puente M."/>
            <person name="Maroniche G."/>
            <person name="Paris G."/>
            <person name="Baker D."/>
            <person name="Clavijo B."/>
            <person name="McLay K."/>
            <person name="Spaepen S."/>
            <person name="Perticari A."/>
            <person name="Vazquez M."/>
            <person name="Wisniewski-Dye F."/>
            <person name="Watkins C."/>
            <person name="Martinez-Abarca F."/>
            <person name="Vanderleyden J."/>
            <person name="Cassan F."/>
        </authorList>
    </citation>
    <scope>NUCLEOTIDE SEQUENCE [LARGE SCALE GENOMIC DNA]</scope>
    <source>
        <strain evidence="1 3">Az39</strain>
        <plasmid evidence="1">AbAZ39_p4</plasmid>
    </source>
</reference>
<accession>A0A4D8PX29</accession>
<organism evidence="1 3">
    <name type="scientific">Azospirillum argentinense</name>
    <dbReference type="NCBI Taxonomy" id="2970906"/>
    <lineage>
        <taxon>Bacteria</taxon>
        <taxon>Pseudomonadati</taxon>
        <taxon>Pseudomonadota</taxon>
        <taxon>Alphaproteobacteria</taxon>
        <taxon>Rhodospirillales</taxon>
        <taxon>Azospirillaceae</taxon>
        <taxon>Azospirillum</taxon>
    </lineage>
</organism>
<evidence type="ECO:0000313" key="2">
    <source>
        <dbReference type="EMBL" id="QCN99121.1"/>
    </source>
</evidence>